<evidence type="ECO:0000313" key="1">
    <source>
        <dbReference type="EMBL" id="AFV87895.1"/>
    </source>
</evidence>
<dbReference type="AlphaFoldDB" id="K7SF42"/>
<name>K7SF42_ACIA4</name>
<protein>
    <submittedName>
        <fullName evidence="1">Uncharacterized protein</fullName>
    </submittedName>
</protein>
<dbReference type="Proteomes" id="UP000000214">
    <property type="component" value="Chromosome"/>
</dbReference>
<proteinExistence type="predicted"/>
<organism evidence="1 2">
    <name type="scientific">Acidipropionibacterium acidipropionici (strain ATCC 4875 / DSM 20272 / JCM 6432 / NBRC 12425 / NCIMB 8070 / 4)</name>
    <name type="common">Propionibacterium acidipropionici</name>
    <dbReference type="NCBI Taxonomy" id="1171373"/>
    <lineage>
        <taxon>Bacteria</taxon>
        <taxon>Bacillati</taxon>
        <taxon>Actinomycetota</taxon>
        <taxon>Actinomycetes</taxon>
        <taxon>Propionibacteriales</taxon>
        <taxon>Propionibacteriaceae</taxon>
        <taxon>Acidipropionibacterium</taxon>
    </lineage>
</organism>
<gene>
    <name evidence="1" type="ordered locus">PACID_00440</name>
</gene>
<accession>K7SF42</accession>
<evidence type="ECO:0000313" key="2">
    <source>
        <dbReference type="Proteomes" id="UP000000214"/>
    </source>
</evidence>
<reference evidence="1 2" key="1">
    <citation type="journal article" date="2012" name="BMC Genomics">
        <title>The genome sequence of Propionibacterium acidipropionici provides insights into its biotechnological and industrial potential.</title>
        <authorList>
            <person name="Parizzi L.P."/>
            <person name="Grassi M.C."/>
            <person name="Llerena L.A."/>
            <person name="Carazzolle M.F."/>
            <person name="Queiroz V.L."/>
            <person name="Lunardi I."/>
            <person name="Zeidler A.F."/>
            <person name="Teixeira P.J."/>
            <person name="Mieczkowski P."/>
            <person name="Rincones J."/>
            <person name="Pereira G.A."/>
        </authorList>
    </citation>
    <scope>NUCLEOTIDE SEQUENCE [LARGE SCALE GENOMIC DNA]</scope>
    <source>
        <strain evidence="2">ATCC 4875 / DSM 20272 / JCM 6432 / NBRC 12425 / NCIMB 8070</strain>
    </source>
</reference>
<sequence length="42" mass="4285">MEWPLVSVDGGVGIVSDLCEWMVALSTSAVSVHSGGGVLLPE</sequence>
<dbReference type="KEGG" id="pbo:PACID_00440"/>
<dbReference type="HOGENOM" id="CLU_3256145_0_0_11"/>
<dbReference type="EMBL" id="CP003493">
    <property type="protein sequence ID" value="AFV87895.1"/>
    <property type="molecule type" value="Genomic_DNA"/>
</dbReference>